<proteinExistence type="predicted"/>
<dbReference type="AlphaFoldDB" id="A0A5K1JWA6"/>
<dbReference type="GO" id="GO:0004497">
    <property type="term" value="F:monooxygenase activity"/>
    <property type="evidence" value="ECO:0007669"/>
    <property type="project" value="UniProtKB-KW"/>
</dbReference>
<organism evidence="2">
    <name type="scientific">Ganoderma boninense</name>
    <dbReference type="NCBI Taxonomy" id="34458"/>
    <lineage>
        <taxon>Eukaryota</taxon>
        <taxon>Fungi</taxon>
        <taxon>Dikarya</taxon>
        <taxon>Basidiomycota</taxon>
        <taxon>Agaricomycotina</taxon>
        <taxon>Agaricomycetes</taxon>
        <taxon>Polyporales</taxon>
        <taxon>Polyporaceae</taxon>
        <taxon>Ganoderma</taxon>
    </lineage>
</organism>
<keyword evidence="2" id="KW-0560">Oxidoreductase</keyword>
<accession>A0A5K1JWA6</accession>
<feature type="compositionally biased region" description="Low complexity" evidence="1">
    <location>
        <begin position="300"/>
        <end position="314"/>
    </location>
</feature>
<evidence type="ECO:0000256" key="1">
    <source>
        <dbReference type="SAM" id="MobiDB-lite"/>
    </source>
</evidence>
<feature type="compositionally biased region" description="Low complexity" evidence="1">
    <location>
        <begin position="342"/>
        <end position="363"/>
    </location>
</feature>
<evidence type="ECO:0000313" key="2">
    <source>
        <dbReference type="EMBL" id="VWO96280.1"/>
    </source>
</evidence>
<feature type="region of interest" description="Disordered" evidence="1">
    <location>
        <begin position="300"/>
        <end position="325"/>
    </location>
</feature>
<feature type="region of interest" description="Disordered" evidence="1">
    <location>
        <begin position="342"/>
        <end position="381"/>
    </location>
</feature>
<protein>
    <submittedName>
        <fullName evidence="2">Cytochrome P450 monooxygenase CYP52X1</fullName>
    </submittedName>
</protein>
<keyword evidence="2" id="KW-0503">Monooxygenase</keyword>
<name>A0A5K1JWA6_9APHY</name>
<sequence>MSEDPRVSQLVRCAAPPKQTILAAVGRCDNTGRKHTYTAVAGGTQKQHVGLLLGICTNRCGSRCDGHLKPLSIQMSLANRLGLLLELSTLDPPPFQSETFARWCCDTVVSLLSRDSQAQTTMPELSPRMFLAFTPCLPGMDDLPHLELDFLRRPYRTIARSNATVVTPHGEDVDVLVVIYQMDGIGPMRVVAKGKKLGALVGFTFRQPAILQALGLPHNSRQLGSYLMYEPFQQAWTQSVKPSQTITLGAGGGVIYRHPRVRVTLWLDHYVSEIYPNWARRGSSLHNLVTHAGSGQQVSGSASKIAASSGSSKSVTLKARPSPGSLATASSKAAAAWGSLKTASSNTATSSGSSKSSVSKPTTVIDLTGTTPPAKSRKRKRHLGFPCQYVELNGEEGGRQARRKRARTVSGPVKVEGKGTAADPYLILSVLMDTEAVPAIEWSDPGQKWEVNYYPIHMPPLYHRDFVNYRSQLQDDRDAGLWGPHLTFGRWMAARRYLADMYVGTPAPRYPPRRPILHWQNFPAAHAFLLRFLERYEGCLDARERHIFVWHVSNEFLMNGYMEEFEEEGFAAGDVRRAIPAWFRNMKRYHCAY</sequence>
<reference evidence="2" key="1">
    <citation type="submission" date="2019-10" db="EMBL/GenBank/DDBJ databases">
        <authorList>
            <person name="Nor Muhammad N."/>
        </authorList>
    </citation>
    <scope>NUCLEOTIDE SEQUENCE</scope>
</reference>
<gene>
    <name evidence="2" type="primary">E2EAF6</name>
</gene>
<dbReference type="EMBL" id="LR725506">
    <property type="protein sequence ID" value="VWO96280.1"/>
    <property type="molecule type" value="Genomic_DNA"/>
</dbReference>